<dbReference type="Proteomes" id="UP000799779">
    <property type="component" value="Unassembled WGS sequence"/>
</dbReference>
<proteinExistence type="predicted"/>
<dbReference type="EMBL" id="ML977827">
    <property type="protein sequence ID" value="KAF1992724.1"/>
    <property type="molecule type" value="Genomic_DNA"/>
</dbReference>
<protein>
    <submittedName>
        <fullName evidence="3">Uncharacterized protein</fullName>
    </submittedName>
</protein>
<dbReference type="AlphaFoldDB" id="A0A6A5VUP4"/>
<feature type="compositionally biased region" description="Basic and acidic residues" evidence="2">
    <location>
        <begin position="313"/>
        <end position="331"/>
    </location>
</feature>
<evidence type="ECO:0000313" key="4">
    <source>
        <dbReference type="Proteomes" id="UP000799779"/>
    </source>
</evidence>
<name>A0A6A5VUP4_9PLEO</name>
<keyword evidence="1" id="KW-0175">Coiled coil</keyword>
<organism evidence="3 4">
    <name type="scientific">Amniculicola lignicola CBS 123094</name>
    <dbReference type="NCBI Taxonomy" id="1392246"/>
    <lineage>
        <taxon>Eukaryota</taxon>
        <taxon>Fungi</taxon>
        <taxon>Dikarya</taxon>
        <taxon>Ascomycota</taxon>
        <taxon>Pezizomycotina</taxon>
        <taxon>Dothideomycetes</taxon>
        <taxon>Pleosporomycetidae</taxon>
        <taxon>Pleosporales</taxon>
        <taxon>Amniculicolaceae</taxon>
        <taxon>Amniculicola</taxon>
    </lineage>
</organism>
<evidence type="ECO:0000256" key="1">
    <source>
        <dbReference type="SAM" id="Coils"/>
    </source>
</evidence>
<gene>
    <name evidence="3" type="ORF">P154DRAFT_540987</name>
</gene>
<feature type="coiled-coil region" evidence="1">
    <location>
        <begin position="405"/>
        <end position="439"/>
    </location>
</feature>
<reference evidence="3" key="1">
    <citation type="journal article" date="2020" name="Stud. Mycol.">
        <title>101 Dothideomycetes genomes: a test case for predicting lifestyles and emergence of pathogens.</title>
        <authorList>
            <person name="Haridas S."/>
            <person name="Albert R."/>
            <person name="Binder M."/>
            <person name="Bloem J."/>
            <person name="Labutti K."/>
            <person name="Salamov A."/>
            <person name="Andreopoulos B."/>
            <person name="Baker S."/>
            <person name="Barry K."/>
            <person name="Bills G."/>
            <person name="Bluhm B."/>
            <person name="Cannon C."/>
            <person name="Castanera R."/>
            <person name="Culley D."/>
            <person name="Daum C."/>
            <person name="Ezra D."/>
            <person name="Gonzalez J."/>
            <person name="Henrissat B."/>
            <person name="Kuo A."/>
            <person name="Liang C."/>
            <person name="Lipzen A."/>
            <person name="Lutzoni F."/>
            <person name="Magnuson J."/>
            <person name="Mondo S."/>
            <person name="Nolan M."/>
            <person name="Ohm R."/>
            <person name="Pangilinan J."/>
            <person name="Park H.-J."/>
            <person name="Ramirez L."/>
            <person name="Alfaro M."/>
            <person name="Sun H."/>
            <person name="Tritt A."/>
            <person name="Yoshinaga Y."/>
            <person name="Zwiers L.-H."/>
            <person name="Turgeon B."/>
            <person name="Goodwin S."/>
            <person name="Spatafora J."/>
            <person name="Crous P."/>
            <person name="Grigoriev I."/>
        </authorList>
    </citation>
    <scope>NUCLEOTIDE SEQUENCE</scope>
    <source>
        <strain evidence="3">CBS 123094</strain>
    </source>
</reference>
<accession>A0A6A5VUP4</accession>
<feature type="region of interest" description="Disordered" evidence="2">
    <location>
        <begin position="310"/>
        <end position="350"/>
    </location>
</feature>
<sequence length="457" mass="52017">MPTYHSENVTPSAAKAIILGVSTLFYPHGVILLSISKCGLIFFDWRDEAVMLFTENQHLNPDFQAVLRLQEAARDCVRFNKPFKPSFERFRLLPALSRLFSVKHALKTGVATQSSLAIALVKHDGERYVNSTLDDCMHFTDVPTDQLQNFHNFLETREGVDLVRKIIPSPDDLYFEEIPGGVVGFRLPRRLFLGDCSSYLVWATIQKFPKKATMTEIWVQYRGVRPAQALVLAPEDDIEKLNLMNPWSAFFTEGVQFPNRLRKMKLFIQYAFMSAGHVRNAFPPVTTATFEQIYEGLTIINNIYSNRGIDASDTYRPRPREAFRGDDRPDTTPETETETERAPSPLDTPSVVPTEAQIILTNNLISRGQQLIRDAGSVQTSSRVGAGAKRGNQETEDLLGTLSKKSKYEEHVKELHDHLEKLESKLQKIDRNIDDKTSGWTVDDFREFLKGKKEMEK</sequence>
<evidence type="ECO:0000256" key="2">
    <source>
        <dbReference type="SAM" id="MobiDB-lite"/>
    </source>
</evidence>
<evidence type="ECO:0000313" key="3">
    <source>
        <dbReference type="EMBL" id="KAF1992724.1"/>
    </source>
</evidence>
<keyword evidence="4" id="KW-1185">Reference proteome</keyword>